<evidence type="ECO:0000256" key="1">
    <source>
        <dbReference type="SAM" id="MobiDB-lite"/>
    </source>
</evidence>
<gene>
    <name evidence="2" type="ORF">DN730_11015</name>
</gene>
<keyword evidence="3" id="KW-1185">Reference proteome</keyword>
<comment type="caution">
    <text evidence="2">The sequence shown here is derived from an EMBL/GenBank/DDBJ whole genome shotgun (WGS) entry which is preliminary data.</text>
</comment>
<feature type="compositionally biased region" description="Basic and acidic residues" evidence="1">
    <location>
        <begin position="29"/>
        <end position="38"/>
    </location>
</feature>
<evidence type="ECO:0000313" key="2">
    <source>
        <dbReference type="EMBL" id="RDL44155.1"/>
    </source>
</evidence>
<organism evidence="2 3">
    <name type="scientific">Marinomonas piezotolerans</name>
    <dbReference type="NCBI Taxonomy" id="2213058"/>
    <lineage>
        <taxon>Bacteria</taxon>
        <taxon>Pseudomonadati</taxon>
        <taxon>Pseudomonadota</taxon>
        <taxon>Gammaproteobacteria</taxon>
        <taxon>Oceanospirillales</taxon>
        <taxon>Oceanospirillaceae</taxon>
        <taxon>Marinomonas</taxon>
    </lineage>
</organism>
<evidence type="ECO:0000313" key="3">
    <source>
        <dbReference type="Proteomes" id="UP000254326"/>
    </source>
</evidence>
<proteinExistence type="predicted"/>
<feature type="compositionally biased region" description="Polar residues" evidence="1">
    <location>
        <begin position="14"/>
        <end position="23"/>
    </location>
</feature>
<sequence length="60" mass="6741">MNRKPKDTLKDIPNVSSTSSYDASQAVRAMDKKSPDFNPKKALEWAHKRHEARQKATSAA</sequence>
<dbReference type="Proteomes" id="UP000254326">
    <property type="component" value="Unassembled WGS sequence"/>
</dbReference>
<protein>
    <submittedName>
        <fullName evidence="2">Uncharacterized protein</fullName>
    </submittedName>
</protein>
<dbReference type="EMBL" id="QKRA01000004">
    <property type="protein sequence ID" value="RDL44155.1"/>
    <property type="molecule type" value="Genomic_DNA"/>
</dbReference>
<dbReference type="AlphaFoldDB" id="A0A370U8R9"/>
<name>A0A370U8R9_9GAMM</name>
<feature type="compositionally biased region" description="Basic and acidic residues" evidence="1">
    <location>
        <begin position="1"/>
        <end position="10"/>
    </location>
</feature>
<feature type="region of interest" description="Disordered" evidence="1">
    <location>
        <begin position="1"/>
        <end position="38"/>
    </location>
</feature>
<reference evidence="2 3" key="1">
    <citation type="submission" date="2018-06" db="EMBL/GenBank/DDBJ databases">
        <title>Marinomonas sp. YLB-05 draft genome sequence.</title>
        <authorList>
            <person name="Yu L."/>
            <person name="Tang X."/>
        </authorList>
    </citation>
    <scope>NUCLEOTIDE SEQUENCE [LARGE SCALE GENOMIC DNA]</scope>
    <source>
        <strain evidence="2 3">YLB-05</strain>
    </source>
</reference>
<accession>A0A370U8R9</accession>
<dbReference type="RefSeq" id="WP_115468193.1">
    <property type="nucleotide sequence ID" value="NZ_QKRA01000004.1"/>
</dbReference>